<feature type="active site" evidence="15">
    <location>
        <position position="69"/>
    </location>
</feature>
<accession>A0A368C6U7</accession>
<dbReference type="GO" id="GO:0050897">
    <property type="term" value="F:cobalt ion binding"/>
    <property type="evidence" value="ECO:0007669"/>
    <property type="project" value="UniProtKB-UniRule"/>
</dbReference>
<evidence type="ECO:0000256" key="3">
    <source>
        <dbReference type="ARBA" id="ARBA00011738"/>
    </source>
</evidence>
<sequence>MDKPLLNLAKSLIEIKSLSPNDEGCFDLIEEYLDELNFKTQRINYLNIENLYSTYGTKGPLFCFLGHTDVVPSGPEDLWEINPFKPEIINNHLIGRGAADMKGAVATFLLAVKEFLNESPNPSYRICVFLNSNEEGERENGKIDKVIKDLQDDGEFIDYCLVGEASSSTKVADTIRLGRRGSLSGILKIKGKQGHVAYPEKVINPIHIAGKVIDILNETEWDKGNEFFQPTSFQISNISSGTGATNVVPGELEMKFNLRFSSESSEDSLKNQILLILDENNIEYDIDWTLNAIPFITKKTFFKDIVMQSINKVVGYRPQINNGGGTSDGRWIAPMGTEVIELGPINETIHQINEKVSVDDLETLKNIYKEILVSLNQE</sequence>
<feature type="binding site" evidence="15">
    <location>
        <position position="350"/>
    </location>
    <ligand>
        <name>Zn(2+)</name>
        <dbReference type="ChEBI" id="CHEBI:29105"/>
        <label>2</label>
    </ligand>
</feature>
<dbReference type="NCBIfam" id="NF009557">
    <property type="entry name" value="PRK13009.1"/>
    <property type="match status" value="1"/>
</dbReference>
<dbReference type="GO" id="GO:0009014">
    <property type="term" value="F:succinyl-diaminopimelate desuccinylase activity"/>
    <property type="evidence" value="ECO:0007669"/>
    <property type="project" value="UniProtKB-UniRule"/>
</dbReference>
<dbReference type="UniPathway" id="UPA00034">
    <property type="reaction ID" value="UER00021"/>
</dbReference>
<dbReference type="SUPFAM" id="SSF55031">
    <property type="entry name" value="Bacterial exopeptidase dimerisation domain"/>
    <property type="match status" value="1"/>
</dbReference>
<dbReference type="CDD" id="cd03891">
    <property type="entry name" value="M20_DapE_proteobac"/>
    <property type="match status" value="1"/>
</dbReference>
<dbReference type="NCBIfam" id="TIGR01246">
    <property type="entry name" value="dapE_proteo"/>
    <property type="match status" value="1"/>
</dbReference>
<dbReference type="InterPro" id="IPR002933">
    <property type="entry name" value="Peptidase_M20"/>
</dbReference>
<dbReference type="Pfam" id="PF01546">
    <property type="entry name" value="Peptidase_M20"/>
    <property type="match status" value="1"/>
</dbReference>
<dbReference type="AlphaFoldDB" id="A0A368C6U7"/>
<dbReference type="SUPFAM" id="SSF53187">
    <property type="entry name" value="Zn-dependent exopeptidases"/>
    <property type="match status" value="1"/>
</dbReference>
<dbReference type="PANTHER" id="PTHR43808:SF31">
    <property type="entry name" value="N-ACETYL-L-CITRULLINE DEACETYLASE"/>
    <property type="match status" value="1"/>
</dbReference>
<keyword evidence="6 15" id="KW-0028">Amino-acid biosynthesis</keyword>
<dbReference type="Proteomes" id="UP000252915">
    <property type="component" value="Unassembled WGS sequence"/>
</dbReference>
<protein>
    <recommendedName>
        <fullName evidence="5 15">Succinyl-diaminopimelate desuccinylase</fullName>
        <shortName evidence="15">SDAP desuccinylase</shortName>
        <ecNumber evidence="4 15">3.5.1.18</ecNumber>
    </recommendedName>
    <alternativeName>
        <fullName evidence="13 15">N-succinyl-LL-2,6-diaminoheptanedioate amidohydrolase</fullName>
    </alternativeName>
</protein>
<dbReference type="GO" id="GO:0008777">
    <property type="term" value="F:acetylornithine deacetylase activity"/>
    <property type="evidence" value="ECO:0007669"/>
    <property type="project" value="TreeGrafter"/>
</dbReference>
<evidence type="ECO:0000313" key="18">
    <source>
        <dbReference type="Proteomes" id="UP000252915"/>
    </source>
</evidence>
<dbReference type="GO" id="GO:0006526">
    <property type="term" value="P:L-arginine biosynthetic process"/>
    <property type="evidence" value="ECO:0007669"/>
    <property type="project" value="TreeGrafter"/>
</dbReference>
<evidence type="ECO:0000256" key="9">
    <source>
        <dbReference type="ARBA" id="ARBA00022833"/>
    </source>
</evidence>
<evidence type="ECO:0000313" key="17">
    <source>
        <dbReference type="EMBL" id="RCL44847.1"/>
    </source>
</evidence>
<comment type="similarity">
    <text evidence="2 15">Belongs to the peptidase M20A family. DapE subfamily.</text>
</comment>
<keyword evidence="8 15" id="KW-0378">Hydrolase</keyword>
<evidence type="ECO:0000256" key="6">
    <source>
        <dbReference type="ARBA" id="ARBA00022605"/>
    </source>
</evidence>
<evidence type="ECO:0000256" key="7">
    <source>
        <dbReference type="ARBA" id="ARBA00022723"/>
    </source>
</evidence>
<keyword evidence="9 15" id="KW-0862">Zinc</keyword>
<dbReference type="Pfam" id="PF07687">
    <property type="entry name" value="M20_dimer"/>
    <property type="match status" value="1"/>
</dbReference>
<dbReference type="InterPro" id="IPR011650">
    <property type="entry name" value="Peptidase_M20_dimer"/>
</dbReference>
<dbReference type="Gene3D" id="3.40.630.10">
    <property type="entry name" value="Zn peptidases"/>
    <property type="match status" value="1"/>
</dbReference>
<evidence type="ECO:0000256" key="4">
    <source>
        <dbReference type="ARBA" id="ARBA00011921"/>
    </source>
</evidence>
<dbReference type="EC" id="3.5.1.18" evidence="4 15"/>
<organism evidence="17 18">
    <name type="scientific">SAR86 cluster bacterium</name>
    <dbReference type="NCBI Taxonomy" id="2030880"/>
    <lineage>
        <taxon>Bacteria</taxon>
        <taxon>Pseudomonadati</taxon>
        <taxon>Pseudomonadota</taxon>
        <taxon>Gammaproteobacteria</taxon>
        <taxon>SAR86 cluster</taxon>
    </lineage>
</organism>
<evidence type="ECO:0000256" key="1">
    <source>
        <dbReference type="ARBA" id="ARBA00005130"/>
    </source>
</evidence>
<keyword evidence="11 15" id="KW-0457">Lysine biosynthesis</keyword>
<evidence type="ECO:0000256" key="15">
    <source>
        <dbReference type="HAMAP-Rule" id="MF_01690"/>
    </source>
</evidence>
<dbReference type="EMBL" id="QOPI01000008">
    <property type="protein sequence ID" value="RCL44847.1"/>
    <property type="molecule type" value="Genomic_DNA"/>
</dbReference>
<comment type="catalytic activity">
    <reaction evidence="14 15">
        <text>N-succinyl-(2S,6S)-2,6-diaminopimelate + H2O = (2S,6S)-2,6-diaminopimelate + succinate</text>
        <dbReference type="Rhea" id="RHEA:22608"/>
        <dbReference type="ChEBI" id="CHEBI:15377"/>
        <dbReference type="ChEBI" id="CHEBI:30031"/>
        <dbReference type="ChEBI" id="CHEBI:57609"/>
        <dbReference type="ChEBI" id="CHEBI:58087"/>
        <dbReference type="EC" id="3.5.1.18"/>
    </reaction>
</comment>
<keyword evidence="10 15" id="KW-0220">Diaminopimelate biosynthesis</keyword>
<comment type="subunit">
    <text evidence="3 15">Homodimer.</text>
</comment>
<gene>
    <name evidence="15" type="primary">dapE</name>
    <name evidence="17" type="ORF">DBW92_02225</name>
</gene>
<comment type="caution">
    <text evidence="17">The sequence shown here is derived from an EMBL/GenBank/DDBJ whole genome shotgun (WGS) entry which is preliminary data.</text>
</comment>
<evidence type="ECO:0000256" key="11">
    <source>
        <dbReference type="ARBA" id="ARBA00023154"/>
    </source>
</evidence>
<evidence type="ECO:0000256" key="13">
    <source>
        <dbReference type="ARBA" id="ARBA00031891"/>
    </source>
</evidence>
<feature type="binding site" evidence="15">
    <location>
        <position position="135"/>
    </location>
    <ligand>
        <name>Zn(2+)</name>
        <dbReference type="ChEBI" id="CHEBI:29105"/>
        <label>2</label>
    </ligand>
</feature>
<dbReference type="GO" id="GO:0008270">
    <property type="term" value="F:zinc ion binding"/>
    <property type="evidence" value="ECO:0007669"/>
    <property type="project" value="UniProtKB-UniRule"/>
</dbReference>
<dbReference type="PANTHER" id="PTHR43808">
    <property type="entry name" value="ACETYLORNITHINE DEACETYLASE"/>
    <property type="match status" value="1"/>
</dbReference>
<feature type="domain" description="Peptidase M20 dimerisation" evidence="16">
    <location>
        <begin position="178"/>
        <end position="284"/>
    </location>
</feature>
<dbReference type="GO" id="GO:0019877">
    <property type="term" value="P:diaminopimelate biosynthetic process"/>
    <property type="evidence" value="ECO:0007669"/>
    <property type="project" value="UniProtKB-UniRule"/>
</dbReference>
<dbReference type="GO" id="GO:0009089">
    <property type="term" value="P:lysine biosynthetic process via diaminopimelate"/>
    <property type="evidence" value="ECO:0007669"/>
    <property type="project" value="UniProtKB-UniRule"/>
</dbReference>
<comment type="cofactor">
    <cofactor evidence="15">
        <name>Zn(2+)</name>
        <dbReference type="ChEBI" id="CHEBI:29105"/>
    </cofactor>
    <cofactor evidence="15">
        <name>Co(2+)</name>
        <dbReference type="ChEBI" id="CHEBI:48828"/>
    </cofactor>
    <text evidence="15">Binds 2 Zn(2+) or Co(2+) ions per subunit.</text>
</comment>
<keyword evidence="12 15" id="KW-0170">Cobalt</keyword>
<dbReference type="HAMAP" id="MF_01690">
    <property type="entry name" value="DapE"/>
    <property type="match status" value="1"/>
</dbReference>
<evidence type="ECO:0000256" key="10">
    <source>
        <dbReference type="ARBA" id="ARBA00022915"/>
    </source>
</evidence>
<proteinExistence type="inferred from homology"/>
<feature type="binding site" evidence="15">
    <location>
        <position position="100"/>
    </location>
    <ligand>
        <name>Zn(2+)</name>
        <dbReference type="ChEBI" id="CHEBI:29105"/>
        <label>1</label>
    </ligand>
</feature>
<name>A0A368C6U7_9GAMM</name>
<comment type="pathway">
    <text evidence="1 15">Amino-acid biosynthesis; L-lysine biosynthesis via DAP pathway; LL-2,6-diaminopimelate from (S)-tetrahydrodipicolinate (succinylase route): step 3/3.</text>
</comment>
<dbReference type="Gene3D" id="3.30.70.360">
    <property type="match status" value="1"/>
</dbReference>
<evidence type="ECO:0000256" key="12">
    <source>
        <dbReference type="ARBA" id="ARBA00023285"/>
    </source>
</evidence>
<dbReference type="InterPro" id="IPR005941">
    <property type="entry name" value="DapE_proteobac"/>
</dbReference>
<evidence type="ECO:0000259" key="16">
    <source>
        <dbReference type="Pfam" id="PF07687"/>
    </source>
</evidence>
<reference evidence="17 18" key="1">
    <citation type="journal article" date="2018" name="Microbiome">
        <title>Fine metagenomic profile of the Mediterranean stratified and mixed water columns revealed by assembly and recruitment.</title>
        <authorList>
            <person name="Haro-Moreno J.M."/>
            <person name="Lopez-Perez M."/>
            <person name="De La Torre J.R."/>
            <person name="Picazo A."/>
            <person name="Camacho A."/>
            <person name="Rodriguez-Valera F."/>
        </authorList>
    </citation>
    <scope>NUCLEOTIDE SEQUENCE [LARGE SCALE GENOMIC DNA]</scope>
    <source>
        <strain evidence="17">MED-G78</strain>
    </source>
</reference>
<dbReference type="InterPro" id="IPR036264">
    <property type="entry name" value="Bact_exopeptidase_dim_dom"/>
</dbReference>
<evidence type="ECO:0000256" key="8">
    <source>
        <dbReference type="ARBA" id="ARBA00022801"/>
    </source>
</evidence>
<feature type="binding site" evidence="15">
    <location>
        <position position="100"/>
    </location>
    <ligand>
        <name>Zn(2+)</name>
        <dbReference type="ChEBI" id="CHEBI:29105"/>
        <label>2</label>
    </ligand>
</feature>
<evidence type="ECO:0000256" key="2">
    <source>
        <dbReference type="ARBA" id="ARBA00006746"/>
    </source>
</evidence>
<evidence type="ECO:0000256" key="14">
    <source>
        <dbReference type="ARBA" id="ARBA00051301"/>
    </source>
</evidence>
<comment type="function">
    <text evidence="15">Catalyzes the hydrolysis of N-succinyl-L,L-diaminopimelic acid (SDAP), forming succinate and LL-2,6-diaminopimelate (DAP), an intermediate involved in the bacterial biosynthesis of lysine and meso-diaminopimelic acid, an essential component of bacterial cell walls.</text>
</comment>
<feature type="active site" description="Proton acceptor" evidence="15">
    <location>
        <position position="134"/>
    </location>
</feature>
<dbReference type="InterPro" id="IPR050072">
    <property type="entry name" value="Peptidase_M20A"/>
</dbReference>
<evidence type="ECO:0000256" key="5">
    <source>
        <dbReference type="ARBA" id="ARBA00022391"/>
    </source>
</evidence>
<feature type="binding site" evidence="15">
    <location>
        <position position="164"/>
    </location>
    <ligand>
        <name>Zn(2+)</name>
        <dbReference type="ChEBI" id="CHEBI:29105"/>
        <label>1</label>
    </ligand>
</feature>
<feature type="binding site" evidence="15">
    <location>
        <position position="67"/>
    </location>
    <ligand>
        <name>Zn(2+)</name>
        <dbReference type="ChEBI" id="CHEBI:29105"/>
        <label>1</label>
    </ligand>
</feature>
<keyword evidence="7 15" id="KW-0479">Metal-binding</keyword>